<comment type="similarity">
    <text evidence="1">Belongs to the metallo-beta-lactamase superfamily. Class-B beta-lactamase family.</text>
</comment>
<dbReference type="Proteomes" id="UP000198816">
    <property type="component" value="Unassembled WGS sequence"/>
</dbReference>
<evidence type="ECO:0000256" key="1">
    <source>
        <dbReference type="ARBA" id="ARBA00005250"/>
    </source>
</evidence>
<dbReference type="SUPFAM" id="SSF56281">
    <property type="entry name" value="Metallo-hydrolase/oxidoreductase"/>
    <property type="match status" value="1"/>
</dbReference>
<dbReference type="CDD" id="cd16282">
    <property type="entry name" value="metallo-hydrolase-like_MBL-fold"/>
    <property type="match status" value="1"/>
</dbReference>
<dbReference type="PANTHER" id="PTHR42951:SF4">
    <property type="entry name" value="ACYL-COENZYME A THIOESTERASE MBLAC2"/>
    <property type="match status" value="1"/>
</dbReference>
<feature type="domain" description="Metallo-beta-lactamase" evidence="3">
    <location>
        <begin position="67"/>
        <end position="254"/>
    </location>
</feature>
<dbReference type="SMART" id="SM00849">
    <property type="entry name" value="Lactamase_B"/>
    <property type="match status" value="1"/>
</dbReference>
<dbReference type="GO" id="GO:0017001">
    <property type="term" value="P:antibiotic catabolic process"/>
    <property type="evidence" value="ECO:0007669"/>
    <property type="project" value="UniProtKB-ARBA"/>
</dbReference>
<evidence type="ECO:0000256" key="2">
    <source>
        <dbReference type="SAM" id="SignalP"/>
    </source>
</evidence>
<dbReference type="Pfam" id="PF00753">
    <property type="entry name" value="Lactamase_B"/>
    <property type="match status" value="1"/>
</dbReference>
<dbReference type="InterPro" id="IPR001279">
    <property type="entry name" value="Metallo-B-lactamas"/>
</dbReference>
<protein>
    <submittedName>
        <fullName evidence="4">Glyoxylase, beta-lactamase superfamily II</fullName>
    </submittedName>
</protein>
<feature type="signal peptide" evidence="2">
    <location>
        <begin position="1"/>
        <end position="30"/>
    </location>
</feature>
<dbReference type="RefSeq" id="WP_093034486.1">
    <property type="nucleotide sequence ID" value="NZ_FNNZ01000016.1"/>
</dbReference>
<reference evidence="5" key="1">
    <citation type="submission" date="2016-10" db="EMBL/GenBank/DDBJ databases">
        <authorList>
            <person name="Varghese N."/>
            <person name="Submissions S."/>
        </authorList>
    </citation>
    <scope>NUCLEOTIDE SEQUENCE [LARGE SCALE GENOMIC DNA]</scope>
    <source>
        <strain evidence="5">DSM 217</strain>
    </source>
</reference>
<dbReference type="InterPro" id="IPR050855">
    <property type="entry name" value="NDM-1-like"/>
</dbReference>
<evidence type="ECO:0000259" key="3">
    <source>
        <dbReference type="SMART" id="SM00849"/>
    </source>
</evidence>
<evidence type="ECO:0000313" key="5">
    <source>
        <dbReference type="Proteomes" id="UP000198816"/>
    </source>
</evidence>
<gene>
    <name evidence="4" type="ORF">SAMN05421783_11645</name>
</gene>
<dbReference type="PANTHER" id="PTHR42951">
    <property type="entry name" value="METALLO-BETA-LACTAMASE DOMAIN-CONTAINING"/>
    <property type="match status" value="1"/>
</dbReference>
<dbReference type="InterPro" id="IPR036866">
    <property type="entry name" value="RibonucZ/Hydroxyglut_hydro"/>
</dbReference>
<evidence type="ECO:0000313" key="4">
    <source>
        <dbReference type="EMBL" id="SDX18051.1"/>
    </source>
</evidence>
<feature type="chain" id="PRO_5011776527" evidence="2">
    <location>
        <begin position="31"/>
        <end position="327"/>
    </location>
</feature>
<keyword evidence="5" id="KW-1185">Reference proteome</keyword>
<dbReference type="EMBL" id="FNNZ01000016">
    <property type="protein sequence ID" value="SDX18051.1"/>
    <property type="molecule type" value="Genomic_DNA"/>
</dbReference>
<dbReference type="OrthoDB" id="9769598at2"/>
<sequence>MPLDRIPHRPSWPIALLSCLMLALAFPALADRGPDLPDYPAEQVAPGLYVIHGPVDYPTPENQGFMNNPAFLVTETGVIVVDPGSSVQTGEMVLRQIRKVTDKPLLAVLNTHVHGDHWLGNQAMLAATPQVPIYGHPEMLKLIAEGAGEEWVQRMMSATEGATEGTVAEGPTLPLEGGETLSIGGLTFKTHYYPHVHSTSDLMFEIPELEVLFLGDNACNGRIVRMDDGSFIGSINALDGVKAAVTASVLIPGHGRTGGWEIVDAYRDYLTGVYDGVAALYESGGSDFEMHPIIAEQLARFKDWPGFEEELGKHVSLAYLEVEADAF</sequence>
<dbReference type="AlphaFoldDB" id="A0A1H2ZL05"/>
<organism evidence="4 5">
    <name type="scientific">Thiocapsa roseopersicina</name>
    <dbReference type="NCBI Taxonomy" id="1058"/>
    <lineage>
        <taxon>Bacteria</taxon>
        <taxon>Pseudomonadati</taxon>
        <taxon>Pseudomonadota</taxon>
        <taxon>Gammaproteobacteria</taxon>
        <taxon>Chromatiales</taxon>
        <taxon>Chromatiaceae</taxon>
        <taxon>Thiocapsa</taxon>
    </lineage>
</organism>
<proteinExistence type="inferred from homology"/>
<accession>A0A1H2ZL05</accession>
<dbReference type="Gene3D" id="3.60.15.10">
    <property type="entry name" value="Ribonuclease Z/Hydroxyacylglutathione hydrolase-like"/>
    <property type="match status" value="1"/>
</dbReference>
<dbReference type="STRING" id="1058.SAMN05421783_11645"/>
<name>A0A1H2ZL05_THIRO</name>
<keyword evidence="2" id="KW-0732">Signal</keyword>